<gene>
    <name evidence="1" type="ORF">DI569_04340</name>
</gene>
<dbReference type="NCBIfam" id="TIGR04256">
    <property type="entry name" value="GxxExxY"/>
    <property type="match status" value="1"/>
</dbReference>
<reference evidence="1 2" key="1">
    <citation type="submission" date="2017-08" db="EMBL/GenBank/DDBJ databases">
        <title>Infants hospitalized years apart are colonized by the same room-sourced microbial strains.</title>
        <authorList>
            <person name="Brooks B."/>
            <person name="Olm M.R."/>
            <person name="Firek B.A."/>
            <person name="Baker R."/>
            <person name="Thomas B.C."/>
            <person name="Morowitz M.J."/>
            <person name="Banfield J.F."/>
        </authorList>
    </citation>
    <scope>NUCLEOTIDE SEQUENCE [LARGE SCALE GENOMIC DNA]</scope>
    <source>
        <strain evidence="1">S2_005_003_R2_47</strain>
    </source>
</reference>
<dbReference type="Proteomes" id="UP000248597">
    <property type="component" value="Unassembled WGS sequence"/>
</dbReference>
<accession>A0A2W5L897</accession>
<dbReference type="AlphaFoldDB" id="A0A2W5L897"/>
<protein>
    <submittedName>
        <fullName evidence="1">GxxExxY protein</fullName>
    </submittedName>
</protein>
<comment type="caution">
    <text evidence="1">The sequence shown here is derived from an EMBL/GenBank/DDBJ whole genome shotgun (WGS) entry which is preliminary data.</text>
</comment>
<proteinExistence type="predicted"/>
<dbReference type="EMBL" id="QFPJ01000006">
    <property type="protein sequence ID" value="PZQ23668.1"/>
    <property type="molecule type" value="Genomic_DNA"/>
</dbReference>
<sequence length="130" mass="14584">MQSKLEALASVVVDCGYRLHSDLGPGLLESAYEAIMADQLIRRGVRVERQKAIPIRYNGLELTEGFRADLLLEGRLLVELKSVERLSPLHSKQVLTYLRLLDLPLGLLINFGSATFREGVRRIANGNLQR</sequence>
<dbReference type="InterPro" id="IPR026350">
    <property type="entry name" value="GxxExxY"/>
</dbReference>
<name>A0A2W5L897_SPHMC</name>
<evidence type="ECO:0000313" key="1">
    <source>
        <dbReference type="EMBL" id="PZQ23668.1"/>
    </source>
</evidence>
<organism evidence="1 2">
    <name type="scientific">Sphingopyxis macrogoltabida</name>
    <name type="common">Sphingomonas macrogoltabidus</name>
    <dbReference type="NCBI Taxonomy" id="33050"/>
    <lineage>
        <taxon>Bacteria</taxon>
        <taxon>Pseudomonadati</taxon>
        <taxon>Pseudomonadota</taxon>
        <taxon>Alphaproteobacteria</taxon>
        <taxon>Sphingomonadales</taxon>
        <taxon>Sphingomonadaceae</taxon>
        <taxon>Sphingopyxis</taxon>
    </lineage>
</organism>
<dbReference type="Pfam" id="PF13366">
    <property type="entry name" value="PDDEXK_3"/>
    <property type="match status" value="1"/>
</dbReference>
<evidence type="ECO:0000313" key="2">
    <source>
        <dbReference type="Proteomes" id="UP000248597"/>
    </source>
</evidence>